<dbReference type="SMART" id="SM00530">
    <property type="entry name" value="HTH_XRE"/>
    <property type="match status" value="1"/>
</dbReference>
<reference evidence="3" key="1">
    <citation type="journal article" date="2021" name="PeerJ">
        <title>Extensive microbial diversity within the chicken gut microbiome revealed by metagenomics and culture.</title>
        <authorList>
            <person name="Gilroy R."/>
            <person name="Ravi A."/>
            <person name="Getino M."/>
            <person name="Pursley I."/>
            <person name="Horton D.L."/>
            <person name="Alikhan N.F."/>
            <person name="Baker D."/>
            <person name="Gharbi K."/>
            <person name="Hall N."/>
            <person name="Watson M."/>
            <person name="Adriaenssens E.M."/>
            <person name="Foster-Nyarko E."/>
            <person name="Jarju S."/>
            <person name="Secka A."/>
            <person name="Antonio M."/>
            <person name="Oren A."/>
            <person name="Chaudhuri R.R."/>
            <person name="La Ragione R."/>
            <person name="Hildebrand F."/>
            <person name="Pallen M.J."/>
        </authorList>
    </citation>
    <scope>NUCLEOTIDE SEQUENCE</scope>
    <source>
        <strain evidence="3">USASDec5-558</strain>
    </source>
</reference>
<protein>
    <submittedName>
        <fullName evidence="3">Helix-turn-helix transcriptional regulator</fullName>
    </submittedName>
</protein>
<dbReference type="Pfam" id="PF01381">
    <property type="entry name" value="HTH_3"/>
    <property type="match status" value="1"/>
</dbReference>
<dbReference type="PANTHER" id="PTHR46797">
    <property type="entry name" value="HTH-TYPE TRANSCRIPTIONAL REGULATOR"/>
    <property type="match status" value="1"/>
</dbReference>
<dbReference type="InterPro" id="IPR050807">
    <property type="entry name" value="TransReg_Diox_bact_type"/>
</dbReference>
<evidence type="ECO:0000259" key="2">
    <source>
        <dbReference type="PROSITE" id="PS50943"/>
    </source>
</evidence>
<dbReference type="GO" id="GO:0003700">
    <property type="term" value="F:DNA-binding transcription factor activity"/>
    <property type="evidence" value="ECO:0007669"/>
    <property type="project" value="TreeGrafter"/>
</dbReference>
<dbReference type="SUPFAM" id="SSF47413">
    <property type="entry name" value="lambda repressor-like DNA-binding domains"/>
    <property type="match status" value="1"/>
</dbReference>
<dbReference type="Gene3D" id="1.10.260.40">
    <property type="entry name" value="lambda repressor-like DNA-binding domains"/>
    <property type="match status" value="1"/>
</dbReference>
<evidence type="ECO:0000313" key="3">
    <source>
        <dbReference type="EMBL" id="HIX57454.1"/>
    </source>
</evidence>
<dbReference type="PANTHER" id="PTHR46797:SF1">
    <property type="entry name" value="METHYLPHOSPHONATE SYNTHASE"/>
    <property type="match status" value="1"/>
</dbReference>
<dbReference type="InterPro" id="IPR010982">
    <property type="entry name" value="Lambda_DNA-bd_dom_sf"/>
</dbReference>
<comment type="caution">
    <text evidence="3">The sequence shown here is derived from an EMBL/GenBank/DDBJ whole genome shotgun (WGS) entry which is preliminary data.</text>
</comment>
<name>A0A9D1WEF8_9GAMM</name>
<dbReference type="Proteomes" id="UP000886829">
    <property type="component" value="Unassembled WGS sequence"/>
</dbReference>
<dbReference type="CDD" id="cd00093">
    <property type="entry name" value="HTH_XRE"/>
    <property type="match status" value="1"/>
</dbReference>
<gene>
    <name evidence="3" type="ORF">H9850_08295</name>
</gene>
<keyword evidence="1" id="KW-0238">DNA-binding</keyword>
<dbReference type="GO" id="GO:0003677">
    <property type="term" value="F:DNA binding"/>
    <property type="evidence" value="ECO:0007669"/>
    <property type="project" value="UniProtKB-KW"/>
</dbReference>
<accession>A0A9D1WEF8</accession>
<organism evidence="3 4">
    <name type="scientific">Candidatus Anaerobiospirillum pullistercoris</name>
    <dbReference type="NCBI Taxonomy" id="2838452"/>
    <lineage>
        <taxon>Bacteria</taxon>
        <taxon>Pseudomonadati</taxon>
        <taxon>Pseudomonadota</taxon>
        <taxon>Gammaproteobacteria</taxon>
        <taxon>Aeromonadales</taxon>
        <taxon>Succinivibrionaceae</taxon>
        <taxon>Anaerobiospirillum</taxon>
    </lineage>
</organism>
<proteinExistence type="predicted"/>
<sequence length="113" mass="12486">MNHHLNQEAHMSAQQASAQNVANLATFDQSALEMALSQMGGISPEMQLKQFLHDTRKALNISQRELSKMSGVNQSNLSKIENGIINPSIATIQKVAACLGHKVELRFIPNYKE</sequence>
<evidence type="ECO:0000256" key="1">
    <source>
        <dbReference type="ARBA" id="ARBA00023125"/>
    </source>
</evidence>
<feature type="domain" description="HTH cro/C1-type" evidence="2">
    <location>
        <begin position="52"/>
        <end position="106"/>
    </location>
</feature>
<evidence type="ECO:0000313" key="4">
    <source>
        <dbReference type="Proteomes" id="UP000886829"/>
    </source>
</evidence>
<dbReference type="PROSITE" id="PS50943">
    <property type="entry name" value="HTH_CROC1"/>
    <property type="match status" value="1"/>
</dbReference>
<reference evidence="3" key="2">
    <citation type="submission" date="2021-04" db="EMBL/GenBank/DDBJ databases">
        <authorList>
            <person name="Gilroy R."/>
        </authorList>
    </citation>
    <scope>NUCLEOTIDE SEQUENCE</scope>
    <source>
        <strain evidence="3">USASDec5-558</strain>
    </source>
</reference>
<dbReference type="InterPro" id="IPR001387">
    <property type="entry name" value="Cro/C1-type_HTH"/>
</dbReference>
<dbReference type="AlphaFoldDB" id="A0A9D1WEF8"/>
<dbReference type="EMBL" id="DXEV01000166">
    <property type="protein sequence ID" value="HIX57454.1"/>
    <property type="molecule type" value="Genomic_DNA"/>
</dbReference>
<dbReference type="GO" id="GO:0005829">
    <property type="term" value="C:cytosol"/>
    <property type="evidence" value="ECO:0007669"/>
    <property type="project" value="TreeGrafter"/>
</dbReference>